<gene>
    <name evidence="1" type="ORF">GALL_401960</name>
</gene>
<evidence type="ECO:0000313" key="1">
    <source>
        <dbReference type="EMBL" id="OIQ78106.1"/>
    </source>
</evidence>
<comment type="caution">
    <text evidence="1">The sequence shown here is derived from an EMBL/GenBank/DDBJ whole genome shotgun (WGS) entry which is preliminary data.</text>
</comment>
<reference evidence="1" key="1">
    <citation type="submission" date="2016-10" db="EMBL/GenBank/DDBJ databases">
        <title>Sequence of Gallionella enrichment culture.</title>
        <authorList>
            <person name="Poehlein A."/>
            <person name="Muehling M."/>
            <person name="Daniel R."/>
        </authorList>
    </citation>
    <scope>NUCLEOTIDE SEQUENCE</scope>
</reference>
<dbReference type="EMBL" id="MLJW01001468">
    <property type="protein sequence ID" value="OIQ78106.1"/>
    <property type="molecule type" value="Genomic_DNA"/>
</dbReference>
<dbReference type="AlphaFoldDB" id="A0A1J5Q499"/>
<accession>A0A1J5Q499</accession>
<organism evidence="1">
    <name type="scientific">mine drainage metagenome</name>
    <dbReference type="NCBI Taxonomy" id="410659"/>
    <lineage>
        <taxon>unclassified sequences</taxon>
        <taxon>metagenomes</taxon>
        <taxon>ecological metagenomes</taxon>
    </lineage>
</organism>
<protein>
    <submittedName>
        <fullName evidence="1">Uncharacterized protein</fullName>
    </submittedName>
</protein>
<proteinExistence type="predicted"/>
<sequence>MLTLNLAYDVLPNRQVTIQLPPTVQPGHHEMVIVLDKAIDQEAVAQTNISSVMQFAGAVSAFKAIDGVAYQNQVRAEWN</sequence>
<name>A0A1J5Q499_9ZZZZ</name>